<reference evidence="1" key="1">
    <citation type="submission" date="2013-07" db="EMBL/GenBank/DDBJ databases">
        <title>The genome of an arbuscular mycorrhizal fungus provides insights into the evolution of the oldest plant symbiosis.</title>
        <authorList>
            <consortium name="DOE Joint Genome Institute"/>
            <person name="Tisserant E."/>
            <person name="Malbreil M."/>
            <person name="Kuo A."/>
            <person name="Kohler A."/>
            <person name="Symeonidi A."/>
            <person name="Balestrini R."/>
            <person name="Charron P."/>
            <person name="Duensing N."/>
            <person name="Frei-dit-Frey N."/>
            <person name="Gianinazzi-Pearson V."/>
            <person name="Gilbert B."/>
            <person name="Handa Y."/>
            <person name="Hijri M."/>
            <person name="Kaul R."/>
            <person name="Kawaguchi M."/>
            <person name="Krajinski F."/>
            <person name="Lammers P."/>
            <person name="Lapierre D."/>
            <person name="Masclaux F.G."/>
            <person name="Murat C."/>
            <person name="Morin E."/>
            <person name="Ndikumana S."/>
            <person name="Pagni M."/>
            <person name="Petitpierre D."/>
            <person name="Requena N."/>
            <person name="Rosikiewicz P."/>
            <person name="Riley R."/>
            <person name="Saito K."/>
            <person name="San Clemente H."/>
            <person name="Shapiro H."/>
            <person name="van Tuinen D."/>
            <person name="Becard G."/>
            <person name="Bonfante P."/>
            <person name="Paszkowski U."/>
            <person name="Shachar-Hill Y."/>
            <person name="Young J.P."/>
            <person name="Sanders I.R."/>
            <person name="Henrissat B."/>
            <person name="Rensing S.A."/>
            <person name="Grigoriev I.V."/>
            <person name="Corradi N."/>
            <person name="Roux C."/>
            <person name="Martin F."/>
        </authorList>
    </citation>
    <scope>NUCLEOTIDE SEQUENCE</scope>
    <source>
        <strain evidence="1">DAOM 197198</strain>
    </source>
</reference>
<sequence>MHIEQNSIILRTHENMREAVISHNAAEYSIHDHENFFWNFRMTNIYDAVAMDRMHLQEIGLFPYMLNFTRDMIMQQCGNKILTKMDNRLANITPFNGLKILSKGYQRGVKFTGAEMRDVMKIIIFVIDELYTVDDKNAASISFIPYMTLIDCYIKFVKMYITSRKEQFSEDDLRIFENEIIDWTRAFVKLFKRFSSSSLQLPKLHMWRYHTIHTIQCYGTINGLTTETYETLHKNWVKNPYRMTNKKNILDQMFKTIRRQTIISIPKKIFKSKLEIMKSLLWELPISELQSLQIKLEHEKIVDDLCIEGMNHLINCLDHYLDEKSNVSESEDIYLKIYATGILSNNEIIYATSKFHGHARFSDVAIAMEDADYLTDDGICYGK</sequence>
<evidence type="ECO:0000313" key="1">
    <source>
        <dbReference type="EMBL" id="ESA08040.1"/>
    </source>
</evidence>
<dbReference type="VEuPathDB" id="FungiDB:RhiirFUN_009367"/>
<proteinExistence type="predicted"/>
<dbReference type="EMBL" id="KI289646">
    <property type="protein sequence ID" value="ESA08040.1"/>
    <property type="molecule type" value="Genomic_DNA"/>
</dbReference>
<gene>
    <name evidence="1" type="ORF">GLOINDRAFT_32176</name>
</gene>
<accession>U9TIW4</accession>
<dbReference type="AlphaFoldDB" id="U9TIW4"/>
<protein>
    <submittedName>
        <fullName evidence="1">Uncharacterized protein</fullName>
    </submittedName>
</protein>
<dbReference type="HOGENOM" id="CLU_030588_1_0_1"/>
<organism evidence="1">
    <name type="scientific">Rhizophagus irregularis (strain DAOM 181602 / DAOM 197198 / MUCL 43194)</name>
    <name type="common">Arbuscular mycorrhizal fungus</name>
    <name type="synonym">Glomus intraradices</name>
    <dbReference type="NCBI Taxonomy" id="747089"/>
    <lineage>
        <taxon>Eukaryota</taxon>
        <taxon>Fungi</taxon>
        <taxon>Fungi incertae sedis</taxon>
        <taxon>Mucoromycota</taxon>
        <taxon>Glomeromycotina</taxon>
        <taxon>Glomeromycetes</taxon>
        <taxon>Glomerales</taxon>
        <taxon>Glomeraceae</taxon>
        <taxon>Rhizophagus</taxon>
    </lineage>
</organism>
<name>U9TIW4_RHIID</name>
<feature type="non-terminal residue" evidence="1">
    <location>
        <position position="383"/>
    </location>
</feature>